<dbReference type="eggNOG" id="COG0550">
    <property type="taxonomic scope" value="Bacteria"/>
</dbReference>
<gene>
    <name evidence="2" type="ORF">HMPREF1092_00610</name>
</gene>
<comment type="caution">
    <text evidence="2">The sequence shown here is derived from an EMBL/GenBank/DDBJ whole genome shotgun (WGS) entry which is preliminary data.</text>
</comment>
<accession>N9XUN3</accession>
<dbReference type="InterPro" id="IPR023405">
    <property type="entry name" value="Topo_IA_core_domain"/>
</dbReference>
<dbReference type="HOGENOM" id="CLU_002929_5_4_9"/>
<evidence type="ECO:0000259" key="1">
    <source>
        <dbReference type="PROSITE" id="PS50880"/>
    </source>
</evidence>
<keyword evidence="3" id="KW-1185">Reference proteome</keyword>
<dbReference type="PATRIC" id="fig|999411.4.peg.589"/>
<dbReference type="Gene3D" id="3.40.50.140">
    <property type="match status" value="1"/>
</dbReference>
<reference evidence="2 3" key="1">
    <citation type="submission" date="2013-01" db="EMBL/GenBank/DDBJ databases">
        <title>The Genome Sequence of Clostridium colicanis 209318.</title>
        <authorList>
            <consortium name="The Broad Institute Genome Sequencing Platform"/>
            <person name="Earl A."/>
            <person name="Ward D."/>
            <person name="Feldgarden M."/>
            <person name="Gevers D."/>
            <person name="Courvalin P."/>
            <person name="Lambert T."/>
            <person name="Walker B."/>
            <person name="Young S.K."/>
            <person name="Zeng Q."/>
            <person name="Gargeya S."/>
            <person name="Fitzgerald M."/>
            <person name="Haas B."/>
            <person name="Abouelleil A."/>
            <person name="Alvarado L."/>
            <person name="Arachchi H.M."/>
            <person name="Berlin A.M."/>
            <person name="Chapman S.B."/>
            <person name="Dewar J."/>
            <person name="Goldberg J."/>
            <person name="Griggs A."/>
            <person name="Gujja S."/>
            <person name="Hansen M."/>
            <person name="Howarth C."/>
            <person name="Imamovic A."/>
            <person name="Larimer J."/>
            <person name="McCowan C."/>
            <person name="Murphy C."/>
            <person name="Neiman D."/>
            <person name="Pearson M."/>
            <person name="Priest M."/>
            <person name="Roberts A."/>
            <person name="Saif S."/>
            <person name="Shea T."/>
            <person name="Sisk P."/>
            <person name="Sykes S."/>
            <person name="Wortman J."/>
            <person name="Nusbaum C."/>
            <person name="Birren B."/>
        </authorList>
    </citation>
    <scope>NUCLEOTIDE SEQUENCE [LARGE SCALE GENOMIC DNA]</scope>
    <source>
        <strain evidence="2 3">209318</strain>
    </source>
</reference>
<feature type="domain" description="Toprim" evidence="1">
    <location>
        <begin position="2"/>
        <end position="122"/>
    </location>
</feature>
<dbReference type="SUPFAM" id="SSF56712">
    <property type="entry name" value="Prokaryotic type I DNA topoisomerase"/>
    <property type="match status" value="1"/>
</dbReference>
<protein>
    <recommendedName>
        <fullName evidence="1">Toprim domain-containing protein</fullName>
    </recommendedName>
</protein>
<dbReference type="Proteomes" id="UP000013097">
    <property type="component" value="Unassembled WGS sequence"/>
</dbReference>
<dbReference type="Pfam" id="PF01751">
    <property type="entry name" value="Toprim"/>
    <property type="match status" value="1"/>
</dbReference>
<organism evidence="2 3">
    <name type="scientific">Clostridium thermobutyricum</name>
    <dbReference type="NCBI Taxonomy" id="29372"/>
    <lineage>
        <taxon>Bacteria</taxon>
        <taxon>Bacillati</taxon>
        <taxon>Bacillota</taxon>
        <taxon>Clostridia</taxon>
        <taxon>Eubacteriales</taxon>
        <taxon>Clostridiaceae</taxon>
        <taxon>Clostridium</taxon>
    </lineage>
</organism>
<dbReference type="InterPro" id="IPR006171">
    <property type="entry name" value="TOPRIM_dom"/>
</dbReference>
<proteinExistence type="predicted"/>
<sequence length="122" mass="14097">MKKVIIAEKPSVAKNIADAFKIKGRKDGYFEGEDYIITWAFGHLLQLYDAKDYDENMKGWRMEKFPFIPDTFMYKIKSDNINKSIPDKGAKKQLDIIKGLIDREDVDGIISATDFDREVILT</sequence>
<evidence type="ECO:0000313" key="2">
    <source>
        <dbReference type="EMBL" id="ENZ03423.1"/>
    </source>
</evidence>
<evidence type="ECO:0000313" key="3">
    <source>
        <dbReference type="Proteomes" id="UP000013097"/>
    </source>
</evidence>
<name>N9XUN3_9CLOT</name>
<dbReference type="PROSITE" id="PS50880">
    <property type="entry name" value="TOPRIM"/>
    <property type="match status" value="1"/>
</dbReference>
<dbReference type="EMBL" id="AGYT01000007">
    <property type="protein sequence ID" value="ENZ03423.1"/>
    <property type="molecule type" value="Genomic_DNA"/>
</dbReference>
<dbReference type="AlphaFoldDB" id="N9XUN3"/>